<organism evidence="3 4">
    <name type="scientific">Aspergillus nanangensis</name>
    <dbReference type="NCBI Taxonomy" id="2582783"/>
    <lineage>
        <taxon>Eukaryota</taxon>
        <taxon>Fungi</taxon>
        <taxon>Dikarya</taxon>
        <taxon>Ascomycota</taxon>
        <taxon>Pezizomycotina</taxon>
        <taxon>Eurotiomycetes</taxon>
        <taxon>Eurotiomycetidae</taxon>
        <taxon>Eurotiales</taxon>
        <taxon>Aspergillaceae</taxon>
        <taxon>Aspergillus</taxon>
        <taxon>Aspergillus subgen. Circumdati</taxon>
    </lineage>
</organism>
<dbReference type="AlphaFoldDB" id="A0AAD4CWL4"/>
<dbReference type="EMBL" id="VCAU01000006">
    <property type="protein sequence ID" value="KAF9893813.1"/>
    <property type="molecule type" value="Genomic_DNA"/>
</dbReference>
<evidence type="ECO:0000259" key="2">
    <source>
        <dbReference type="Pfam" id="PF17648"/>
    </source>
</evidence>
<dbReference type="PANTHER" id="PTHR38695:SF1">
    <property type="entry name" value="AMINO ACID PERMEASE_ SLC12A DOMAIN-CONTAINING PROTEIN"/>
    <property type="match status" value="1"/>
</dbReference>
<evidence type="ECO:0000313" key="4">
    <source>
        <dbReference type="Proteomes" id="UP001194746"/>
    </source>
</evidence>
<reference evidence="3" key="2">
    <citation type="submission" date="2020-02" db="EMBL/GenBank/DDBJ databases">
        <authorList>
            <person name="Gilchrist C.L.M."/>
            <person name="Chooi Y.-H."/>
        </authorList>
    </citation>
    <scope>NUCLEOTIDE SEQUENCE</scope>
    <source>
        <strain evidence="3">MST-FP2251</strain>
    </source>
</reference>
<feature type="domain" description="Luciferase" evidence="2">
    <location>
        <begin position="174"/>
        <end position="253"/>
    </location>
</feature>
<name>A0AAD4CWL4_ASPNN</name>
<keyword evidence="4" id="KW-1185">Reference proteome</keyword>
<feature type="chain" id="PRO_5042019829" description="Luciferase domain-containing protein" evidence="1">
    <location>
        <begin position="25"/>
        <end position="269"/>
    </location>
</feature>
<protein>
    <recommendedName>
        <fullName evidence="2">Luciferase domain-containing protein</fullName>
    </recommendedName>
</protein>
<accession>A0AAD4CWL4</accession>
<evidence type="ECO:0000256" key="1">
    <source>
        <dbReference type="SAM" id="SignalP"/>
    </source>
</evidence>
<gene>
    <name evidence="3" type="ORF">FE257_009983</name>
</gene>
<reference evidence="3" key="1">
    <citation type="journal article" date="2019" name="Beilstein J. Org. Chem.">
        <title>Nanangenines: drimane sesquiterpenoids as the dominant metabolite cohort of a novel Australian fungus, Aspergillus nanangensis.</title>
        <authorList>
            <person name="Lacey H.J."/>
            <person name="Gilchrist C.L.M."/>
            <person name="Crombie A."/>
            <person name="Kalaitzis J.A."/>
            <person name="Vuong D."/>
            <person name="Rutledge P.J."/>
            <person name="Turner P."/>
            <person name="Pitt J.I."/>
            <person name="Lacey E."/>
            <person name="Chooi Y.H."/>
            <person name="Piggott A.M."/>
        </authorList>
    </citation>
    <scope>NUCLEOTIDE SEQUENCE</scope>
    <source>
        <strain evidence="3">MST-FP2251</strain>
    </source>
</reference>
<comment type="caution">
    <text evidence="3">The sequence shown here is derived from an EMBL/GenBank/DDBJ whole genome shotgun (WGS) entry which is preliminary data.</text>
</comment>
<dbReference type="InterPro" id="IPR040841">
    <property type="entry name" value="Luciferase_dom"/>
</dbReference>
<feature type="signal peptide" evidence="1">
    <location>
        <begin position="1"/>
        <end position="24"/>
    </location>
</feature>
<evidence type="ECO:0000313" key="3">
    <source>
        <dbReference type="EMBL" id="KAF9893813.1"/>
    </source>
</evidence>
<dbReference type="Pfam" id="PF17648">
    <property type="entry name" value="Luciferase"/>
    <property type="match status" value="1"/>
</dbReference>
<sequence length="269" mass="29756">MNKTLTLTAITVTLLAVTLPRVYNDYCIFMSYGPGGIPYNPLGWLAANVIIRPFAQEPFSTTVYEQKIQAGNTIGFLSDEKVAAHKRNRPVVGPHIVPHRQLTEFSEKDIRKVSSRTLSTSPGEAKLIEEFESFANRNPHLVKLAPSLTEMQTDGLFLVDEVGAQNPAARQMKNEVAHIHRLKDGSLHATMAPADCKKLFDGGWAQRHGLSGVDIPRILTGGRKISLPVEYVLIYAPRNEEELDFVMEVVAASVKYMAKEEKENGVGNS</sequence>
<dbReference type="InterPro" id="IPR048273">
    <property type="entry name" value="Luciferase"/>
</dbReference>
<dbReference type="PANTHER" id="PTHR38695">
    <property type="entry name" value="AMINO ACID PERMEASE_ SLC12A DOMAIN-CONTAINING PROTEIN"/>
    <property type="match status" value="1"/>
</dbReference>
<dbReference type="Proteomes" id="UP001194746">
    <property type="component" value="Unassembled WGS sequence"/>
</dbReference>
<keyword evidence="1" id="KW-0732">Signal</keyword>
<proteinExistence type="predicted"/>